<dbReference type="Proteomes" id="UP000050956">
    <property type="component" value="Unassembled WGS sequence"/>
</dbReference>
<comment type="caution">
    <text evidence="1">The sequence shown here is derived from an EMBL/GenBank/DDBJ whole genome shotgun (WGS) entry which is preliminary data.</text>
</comment>
<dbReference type="RefSeq" id="WP_057638603.1">
    <property type="nucleotide sequence ID" value="NZ_LDJM01000032.1"/>
</dbReference>
<dbReference type="EMBL" id="LDJM01000032">
    <property type="protein sequence ID" value="KRG75222.1"/>
    <property type="molecule type" value="Genomic_DNA"/>
</dbReference>
<evidence type="ECO:0000313" key="1">
    <source>
        <dbReference type="EMBL" id="KRG75222.1"/>
    </source>
</evidence>
<keyword evidence="2" id="KW-1185">Reference proteome</keyword>
<accession>A0A0R0D1U9</accession>
<dbReference type="InterPro" id="IPR027417">
    <property type="entry name" value="P-loop_NTPase"/>
</dbReference>
<dbReference type="PATRIC" id="fig|336566.3.peg.1958"/>
<dbReference type="STRING" id="336566.ABB30_12270"/>
<dbReference type="SUPFAM" id="SSF52540">
    <property type="entry name" value="P-loop containing nucleoside triphosphate hydrolases"/>
    <property type="match status" value="1"/>
</dbReference>
<evidence type="ECO:0000313" key="2">
    <source>
        <dbReference type="Proteomes" id="UP000050956"/>
    </source>
</evidence>
<dbReference type="Gene3D" id="3.40.50.300">
    <property type="entry name" value="P-loop containing nucleotide triphosphate hydrolases"/>
    <property type="match status" value="1"/>
</dbReference>
<evidence type="ECO:0008006" key="3">
    <source>
        <dbReference type="Google" id="ProtNLM"/>
    </source>
</evidence>
<protein>
    <recommendedName>
        <fullName evidence="3">DNA helicase</fullName>
    </recommendedName>
</protein>
<sequence length="639" mass="69539">MQDGPITPFYLPVSAAEAAAFFDDARLPALPVACAALYAAITQLGKPMPAATLQALLIQAEALFAGNLQQGQQALLQARTGMGDHSAAAIRRELASQAITYAPDELMYRQAWRGEDGRYDVGFQQTCQGRLQPFAIRLGSAPADAPEHDDPLLAQRLPRRRIDTQGTREQQVVASVIGAIDGEHVQVHAYAGTGKTHLIHTMTAVLSTTFTYIAPSQGHLFGFEQAARASGNPVRAMHLWALAHELARLNARRLQLGHVPRWVQSTYPAHEQAQILGIAGCGPYSPAQVMGLCQRIIKRWCHSPSPLLALRDVQAHANGSGPLAASLLASCQRIWEQMFVRHARQGHLLSVDIVHLAKWLMLTGAQIPDSYGTLIIDEAHDLQPAWQYLFSRYAGGCVQLGDPNQCLRGRPRPISGTQQLWMGQSVRIGNGIEQLVNTTLTLAGNDPLAVEFAAARGHITARRPYAPGTATPEAGLRVFGDPSALLDSLLQLDTGTATLALLPATARQVRQHALALIDQQRQHQARISQHWQATAERLAQAGQHALRERIQQGWSGSELDALLARHADTDQAELLFGLVEHAKNLEADVVTLAPCCFDSSVAQRQLHPARAVYQAMSRARHALWLPGDGMGQLMDQLAR</sequence>
<dbReference type="OrthoDB" id="6046980at2"/>
<name>A0A0R0D1U9_9GAMM</name>
<organism evidence="1 2">
    <name type="scientific">Stenotrophomonas ginsengisoli</name>
    <dbReference type="NCBI Taxonomy" id="336566"/>
    <lineage>
        <taxon>Bacteria</taxon>
        <taxon>Pseudomonadati</taxon>
        <taxon>Pseudomonadota</taxon>
        <taxon>Gammaproteobacteria</taxon>
        <taxon>Lysobacterales</taxon>
        <taxon>Lysobacteraceae</taxon>
        <taxon>Stenotrophomonas</taxon>
    </lineage>
</organism>
<reference evidence="1 2" key="1">
    <citation type="submission" date="2015-05" db="EMBL/GenBank/DDBJ databases">
        <title>Genome sequencing and analysis of members of genus Stenotrophomonas.</title>
        <authorList>
            <person name="Patil P.P."/>
            <person name="Midha S."/>
            <person name="Patil P.B."/>
        </authorList>
    </citation>
    <scope>NUCLEOTIDE SEQUENCE [LARGE SCALE GENOMIC DNA]</scope>
    <source>
        <strain evidence="1 2">DSM 24757</strain>
    </source>
</reference>
<proteinExistence type="predicted"/>
<dbReference type="AlphaFoldDB" id="A0A0R0D1U9"/>
<gene>
    <name evidence="1" type="ORF">ABB30_12270</name>
</gene>